<evidence type="ECO:0000256" key="1">
    <source>
        <dbReference type="ARBA" id="ARBA00022763"/>
    </source>
</evidence>
<organism evidence="2 3">
    <name type="scientific">Streptococcus anginosus</name>
    <dbReference type="NCBI Taxonomy" id="1328"/>
    <lineage>
        <taxon>Bacteria</taxon>
        <taxon>Bacillati</taxon>
        <taxon>Bacillota</taxon>
        <taxon>Bacilli</taxon>
        <taxon>Lactobacillales</taxon>
        <taxon>Streptococcaceae</taxon>
        <taxon>Streptococcus</taxon>
        <taxon>Streptococcus anginosus group</taxon>
    </lineage>
</organism>
<accession>A0ABT3ECW0</accession>
<evidence type="ECO:0000313" key="2">
    <source>
        <dbReference type="EMBL" id="MCW1043277.1"/>
    </source>
</evidence>
<proteinExistence type="predicted"/>
<sequence>SNANPLLAKLALDNEAKHTPTMRANWSYQDVEEKVWSIPKMTDFWGIGRRMEKRLHALGIFSIKELATSNPDQLKKALGQAGLR</sequence>
<dbReference type="Pfam" id="PF11798">
    <property type="entry name" value="IMS_HHH"/>
    <property type="match status" value="1"/>
</dbReference>
<reference evidence="2 3" key="1">
    <citation type="submission" date="2022-10" db="EMBL/GenBank/DDBJ databases">
        <title>Comparative genomic study of S. anginosus.</title>
        <authorList>
            <person name="Prasad A."/>
            <person name="Ene A."/>
            <person name="Jablonska S."/>
            <person name="Du J."/>
            <person name="Wolfe A.J."/>
            <person name="Putonti C."/>
        </authorList>
    </citation>
    <scope>NUCLEOTIDE SEQUENCE [LARGE SCALE GENOMIC DNA]</scope>
    <source>
        <strain evidence="2 3">UMB9231</strain>
    </source>
</reference>
<dbReference type="Gene3D" id="1.10.150.20">
    <property type="entry name" value="5' to 3' exonuclease, C-terminal subdomain"/>
    <property type="match status" value="1"/>
</dbReference>
<keyword evidence="3" id="KW-1185">Reference proteome</keyword>
<feature type="non-terminal residue" evidence="2">
    <location>
        <position position="1"/>
    </location>
</feature>
<evidence type="ECO:0000313" key="3">
    <source>
        <dbReference type="Proteomes" id="UP001526076"/>
    </source>
</evidence>
<keyword evidence="1" id="KW-0227">DNA damage</keyword>
<gene>
    <name evidence="2" type="ORF">OJ597_12945</name>
</gene>
<name>A0ABT3ECW0_STRAP</name>
<dbReference type="InterPro" id="IPR043502">
    <property type="entry name" value="DNA/RNA_pol_sf"/>
</dbReference>
<protein>
    <submittedName>
        <fullName evidence="2">DNA polymerase</fullName>
    </submittedName>
</protein>
<dbReference type="SUPFAM" id="SSF56672">
    <property type="entry name" value="DNA/RNA polymerases"/>
    <property type="match status" value="1"/>
</dbReference>
<comment type="caution">
    <text evidence="2">The sequence shown here is derived from an EMBL/GenBank/DDBJ whole genome shotgun (WGS) entry which is preliminary data.</text>
</comment>
<dbReference type="EMBL" id="JAPAHU010000355">
    <property type="protein sequence ID" value="MCW1043277.1"/>
    <property type="molecule type" value="Genomic_DNA"/>
</dbReference>
<dbReference type="Proteomes" id="UP001526076">
    <property type="component" value="Unassembled WGS sequence"/>
</dbReference>
<dbReference type="InterPro" id="IPR024728">
    <property type="entry name" value="PolY_HhH_motif"/>
</dbReference>
<feature type="non-terminal residue" evidence="2">
    <location>
        <position position="84"/>
    </location>
</feature>